<dbReference type="KEGG" id="scor:J3U87_10415"/>
<dbReference type="GO" id="GO:0006520">
    <property type="term" value="P:amino acid metabolic process"/>
    <property type="evidence" value="ECO:0007669"/>
    <property type="project" value="InterPro"/>
</dbReference>
<dbReference type="SUPFAM" id="SSF53383">
    <property type="entry name" value="PLP-dependent transferases"/>
    <property type="match status" value="1"/>
</dbReference>
<dbReference type="InterPro" id="IPR015421">
    <property type="entry name" value="PyrdxlP-dep_Trfase_major"/>
</dbReference>
<dbReference type="Pfam" id="PF00282">
    <property type="entry name" value="Pyridoxal_deC"/>
    <property type="match status" value="1"/>
</dbReference>
<evidence type="ECO:0000256" key="3">
    <source>
        <dbReference type="ARBA" id="ARBA00022793"/>
    </source>
</evidence>
<evidence type="ECO:0000256" key="6">
    <source>
        <dbReference type="PIRSR" id="PIRSR602129-50"/>
    </source>
</evidence>
<evidence type="ECO:0000256" key="7">
    <source>
        <dbReference type="RuleBase" id="RU000382"/>
    </source>
</evidence>
<comment type="cofactor">
    <cofactor evidence="1 6 7">
        <name>pyridoxal 5'-phosphate</name>
        <dbReference type="ChEBI" id="CHEBI:597326"/>
    </cofactor>
</comment>
<dbReference type="GO" id="GO:0019752">
    <property type="term" value="P:carboxylic acid metabolic process"/>
    <property type="evidence" value="ECO:0007669"/>
    <property type="project" value="InterPro"/>
</dbReference>
<dbReference type="PANTHER" id="PTHR11999:SF70">
    <property type="entry name" value="MIP05841P"/>
    <property type="match status" value="1"/>
</dbReference>
<keyword evidence="5 7" id="KW-0456">Lyase</keyword>
<dbReference type="RefSeq" id="WP_237382978.1">
    <property type="nucleotide sequence ID" value="NZ_CP071793.1"/>
</dbReference>
<sequence>MEHEKFAEHGHRLIDWITEYMSEGYSGPVLPKTEPGAVMAQLPETPPLEAEPADAVFADFKNIVLPNVTHWNDPRFFAYFPANHSGPGILGDLLSSGLGVNAMSWATSPAATELEIRMIDWLGQMLGLPWRGCIQDTASSATLCAVLAARERLADINQAGFYTQKPMTAYTSEHAHSVLQKAVWIAGMGERFLRLIPADRHFAMQPEALREAVARDVAAGFRPAIVMSTVGTTSSTAVDPVAEIATIAGEYDMWHHVDAALAGSAAILPEMRWLMDGVPEADSFCFNPHKWMFTNFDCSALFVRQPEALKKALSITPEFLKTAQDSAVENFRDWGVQLGRRFRALKLWYVIRCYGVSGLQAKIREHLRMATWFADQVEREAGLTLVTRPRLNTVCFMADSDERSRALMMAVNASGEAYLSHTVLDDRYVVRVAFGQTHSTFAHVEKLWQLLRRLHREMVTPAE</sequence>
<evidence type="ECO:0000256" key="1">
    <source>
        <dbReference type="ARBA" id="ARBA00001933"/>
    </source>
</evidence>
<dbReference type="PROSITE" id="PS00392">
    <property type="entry name" value="DDC_GAD_HDC_YDC"/>
    <property type="match status" value="1"/>
</dbReference>
<gene>
    <name evidence="8" type="ORF">J3U87_10415</name>
</gene>
<dbReference type="InterPro" id="IPR010977">
    <property type="entry name" value="Aromatic_deC"/>
</dbReference>
<dbReference type="InterPro" id="IPR015424">
    <property type="entry name" value="PyrdxlP-dep_Trfase"/>
</dbReference>
<accession>A0A8A4TTM5</accession>
<proteinExistence type="inferred from homology"/>
<dbReference type="PANTHER" id="PTHR11999">
    <property type="entry name" value="GROUP II PYRIDOXAL-5-PHOSPHATE DECARBOXYLASE"/>
    <property type="match status" value="1"/>
</dbReference>
<dbReference type="EMBL" id="CP071793">
    <property type="protein sequence ID" value="QTD52880.1"/>
    <property type="molecule type" value="Genomic_DNA"/>
</dbReference>
<evidence type="ECO:0000256" key="4">
    <source>
        <dbReference type="ARBA" id="ARBA00022898"/>
    </source>
</evidence>
<dbReference type="GO" id="GO:0030170">
    <property type="term" value="F:pyridoxal phosphate binding"/>
    <property type="evidence" value="ECO:0007669"/>
    <property type="project" value="InterPro"/>
</dbReference>
<dbReference type="Gene3D" id="1.20.1340.10">
    <property type="entry name" value="dopa decarboxylase, N-terminal domain"/>
    <property type="match status" value="1"/>
</dbReference>
<dbReference type="Gene3D" id="3.40.640.10">
    <property type="entry name" value="Type I PLP-dependent aspartate aminotransferase-like (Major domain)"/>
    <property type="match status" value="1"/>
</dbReference>
<organism evidence="8 9">
    <name type="scientific">Sulfidibacter corallicola</name>
    <dbReference type="NCBI Taxonomy" id="2818388"/>
    <lineage>
        <taxon>Bacteria</taxon>
        <taxon>Pseudomonadati</taxon>
        <taxon>Acidobacteriota</taxon>
        <taxon>Holophagae</taxon>
        <taxon>Acanthopleuribacterales</taxon>
        <taxon>Acanthopleuribacteraceae</taxon>
        <taxon>Sulfidibacter</taxon>
    </lineage>
</organism>
<dbReference type="Proteomes" id="UP000663929">
    <property type="component" value="Chromosome"/>
</dbReference>
<dbReference type="InterPro" id="IPR015422">
    <property type="entry name" value="PyrdxlP-dep_Trfase_small"/>
</dbReference>
<evidence type="ECO:0000313" key="8">
    <source>
        <dbReference type="EMBL" id="QTD52880.1"/>
    </source>
</evidence>
<dbReference type="GO" id="GO:0008483">
    <property type="term" value="F:transaminase activity"/>
    <property type="evidence" value="ECO:0007669"/>
    <property type="project" value="UniProtKB-KW"/>
</dbReference>
<dbReference type="InterPro" id="IPR021115">
    <property type="entry name" value="Pyridoxal-P_BS"/>
</dbReference>
<evidence type="ECO:0000313" key="9">
    <source>
        <dbReference type="Proteomes" id="UP000663929"/>
    </source>
</evidence>
<dbReference type="InterPro" id="IPR002129">
    <property type="entry name" value="PyrdxlP-dep_de-COase"/>
</dbReference>
<keyword evidence="9" id="KW-1185">Reference proteome</keyword>
<keyword evidence="8" id="KW-0032">Aminotransferase</keyword>
<feature type="modified residue" description="N6-(pyridoxal phosphate)lysine" evidence="6">
    <location>
        <position position="290"/>
    </location>
</feature>
<comment type="similarity">
    <text evidence="2 7">Belongs to the group II decarboxylase family.</text>
</comment>
<reference evidence="8" key="1">
    <citation type="submission" date="2021-03" db="EMBL/GenBank/DDBJ databases">
        <title>Acanthopleuribacteraceae sp. M133.</title>
        <authorList>
            <person name="Wang G."/>
        </authorList>
    </citation>
    <scope>NUCLEOTIDE SEQUENCE</scope>
    <source>
        <strain evidence="8">M133</strain>
    </source>
</reference>
<evidence type="ECO:0000256" key="2">
    <source>
        <dbReference type="ARBA" id="ARBA00009533"/>
    </source>
</evidence>
<keyword evidence="8" id="KW-0808">Transferase</keyword>
<keyword evidence="3" id="KW-0210">Decarboxylase</keyword>
<protein>
    <submittedName>
        <fullName evidence="8">Aspartate aminotransferase family protein</fullName>
    </submittedName>
</protein>
<evidence type="ECO:0000256" key="5">
    <source>
        <dbReference type="ARBA" id="ARBA00023239"/>
    </source>
</evidence>
<dbReference type="GO" id="GO:0005737">
    <property type="term" value="C:cytoplasm"/>
    <property type="evidence" value="ECO:0007669"/>
    <property type="project" value="TreeGrafter"/>
</dbReference>
<keyword evidence="4 6" id="KW-0663">Pyridoxal phosphate</keyword>
<dbReference type="GO" id="GO:0016831">
    <property type="term" value="F:carboxy-lyase activity"/>
    <property type="evidence" value="ECO:0007669"/>
    <property type="project" value="UniProtKB-KW"/>
</dbReference>
<name>A0A8A4TTM5_SULCO</name>
<dbReference type="PRINTS" id="PR00800">
    <property type="entry name" value="YHDCRBOXLASE"/>
</dbReference>
<dbReference type="AlphaFoldDB" id="A0A8A4TTM5"/>
<dbReference type="Gene3D" id="3.90.1150.10">
    <property type="entry name" value="Aspartate Aminotransferase, domain 1"/>
    <property type="match status" value="1"/>
</dbReference>